<proteinExistence type="inferred from homology"/>
<gene>
    <name evidence="11" type="ORF">SAMN04488087_1866</name>
</gene>
<dbReference type="InterPro" id="IPR002668">
    <property type="entry name" value="CNT_N_dom"/>
</dbReference>
<feature type="transmembrane region" description="Helical" evidence="7">
    <location>
        <begin position="324"/>
        <end position="340"/>
    </location>
</feature>
<dbReference type="AlphaFoldDB" id="A0A1M6UU31"/>
<dbReference type="Proteomes" id="UP000185812">
    <property type="component" value="Unassembled WGS sequence"/>
</dbReference>
<evidence type="ECO:0000256" key="4">
    <source>
        <dbReference type="ARBA" id="ARBA00022692"/>
    </source>
</evidence>
<evidence type="ECO:0000256" key="2">
    <source>
        <dbReference type="ARBA" id="ARBA00009033"/>
    </source>
</evidence>
<keyword evidence="6 7" id="KW-0472">Membrane</keyword>
<dbReference type="InterPro" id="IPR011642">
    <property type="entry name" value="Gate_dom"/>
</dbReference>
<dbReference type="OrthoDB" id="9766455at2"/>
<dbReference type="GO" id="GO:0015293">
    <property type="term" value="F:symporter activity"/>
    <property type="evidence" value="ECO:0007669"/>
    <property type="project" value="TreeGrafter"/>
</dbReference>
<dbReference type="Pfam" id="PF07670">
    <property type="entry name" value="Gate"/>
    <property type="match status" value="1"/>
</dbReference>
<feature type="transmembrane region" description="Helical" evidence="7">
    <location>
        <begin position="420"/>
        <end position="439"/>
    </location>
</feature>
<reference evidence="12" key="1">
    <citation type="submission" date="2016-11" db="EMBL/GenBank/DDBJ databases">
        <authorList>
            <person name="Varghese N."/>
            <person name="Submissions S."/>
        </authorList>
    </citation>
    <scope>NUCLEOTIDE SEQUENCE [LARGE SCALE GENOMIC DNA]</scope>
    <source>
        <strain evidence="12">DSM 22212</strain>
    </source>
</reference>
<feature type="transmembrane region" description="Helical" evidence="7">
    <location>
        <begin position="6"/>
        <end position="23"/>
    </location>
</feature>
<feature type="transmembrane region" description="Helical" evidence="7">
    <location>
        <begin position="346"/>
        <end position="366"/>
    </location>
</feature>
<feature type="transmembrane region" description="Helical" evidence="7">
    <location>
        <begin position="70"/>
        <end position="91"/>
    </location>
</feature>
<evidence type="ECO:0000259" key="10">
    <source>
        <dbReference type="Pfam" id="PF07670"/>
    </source>
</evidence>
<accession>A0A1M6UU31</accession>
<dbReference type="Pfam" id="PF01773">
    <property type="entry name" value="Nucleos_tra2_N"/>
    <property type="match status" value="1"/>
</dbReference>
<sequence length="440" mass="46658">MSLIALLRGILGLTVILGLAYLLSSDRRHINWRTVAGGLLLQIVLAIFILKGRELGAWFAPLGWPKEFFAWVSSFFVLVLNFTTEGARFVFGNLALSPGLDDSLGFFFAFQVLPTIIFFSSLMAVLYHLGIMQRIVQAVAWVVSRTLGTSGAESLSVSANIFVGQTEAPLVVRPYLEKMTRSELMAVMTGGMATIAGGVMAAYIQLLGDPYAQARGLTLEAARLQFAEHLLGASVMAAPAALLLAKILIPETGQPLTARTVRVSIERRTRNVIDAAAAGASDGLKLALNVGAMLIAFIALIAMLNYFLGWAGGLVGVELSLERLFGWTLAPVAWLIGVPWSDAAQFGALVGTKLVVNEFVAYLNLSTLIGQNVLSQKAIVMATFALCGFANFSSIAIQIGGIGPLAPSRISELAELGLRAVLAGTLANMMTATIAGVLIG</sequence>
<evidence type="ECO:0000259" key="9">
    <source>
        <dbReference type="Pfam" id="PF07662"/>
    </source>
</evidence>
<feature type="transmembrane region" description="Helical" evidence="7">
    <location>
        <begin position="103"/>
        <end position="127"/>
    </location>
</feature>
<dbReference type="STRING" id="633813.SAMN04488087_1866"/>
<evidence type="ECO:0000256" key="7">
    <source>
        <dbReference type="SAM" id="Phobius"/>
    </source>
</evidence>
<dbReference type="PANTHER" id="PTHR10590:SF4">
    <property type="entry name" value="SOLUTE CARRIER FAMILY 28 MEMBER 3"/>
    <property type="match status" value="1"/>
</dbReference>
<dbReference type="GO" id="GO:0005337">
    <property type="term" value="F:nucleoside transmembrane transporter activity"/>
    <property type="evidence" value="ECO:0007669"/>
    <property type="project" value="InterPro"/>
</dbReference>
<feature type="transmembrane region" description="Helical" evidence="7">
    <location>
        <begin position="184"/>
        <end position="208"/>
    </location>
</feature>
<evidence type="ECO:0000259" key="8">
    <source>
        <dbReference type="Pfam" id="PF01773"/>
    </source>
</evidence>
<evidence type="ECO:0000313" key="11">
    <source>
        <dbReference type="EMBL" id="SHK72750.1"/>
    </source>
</evidence>
<organism evidence="11 12">
    <name type="scientific">Rhodothermus profundi</name>
    <dbReference type="NCBI Taxonomy" id="633813"/>
    <lineage>
        <taxon>Bacteria</taxon>
        <taxon>Pseudomonadati</taxon>
        <taxon>Rhodothermota</taxon>
        <taxon>Rhodothermia</taxon>
        <taxon>Rhodothermales</taxon>
        <taxon>Rhodothermaceae</taxon>
        <taxon>Rhodothermus</taxon>
    </lineage>
</organism>
<feature type="transmembrane region" description="Helical" evidence="7">
    <location>
        <begin position="378"/>
        <end position="400"/>
    </location>
</feature>
<dbReference type="Pfam" id="PF07662">
    <property type="entry name" value="Nucleos_tra2_C"/>
    <property type="match status" value="1"/>
</dbReference>
<feature type="transmembrane region" description="Helical" evidence="7">
    <location>
        <begin position="30"/>
        <end position="50"/>
    </location>
</feature>
<dbReference type="GO" id="GO:0005886">
    <property type="term" value="C:plasma membrane"/>
    <property type="evidence" value="ECO:0007669"/>
    <property type="project" value="UniProtKB-SubCell"/>
</dbReference>
<evidence type="ECO:0000256" key="1">
    <source>
        <dbReference type="ARBA" id="ARBA00004651"/>
    </source>
</evidence>
<keyword evidence="3" id="KW-1003">Cell membrane</keyword>
<keyword evidence="4 7" id="KW-0812">Transmembrane</keyword>
<comment type="subcellular location">
    <subcellularLocation>
        <location evidence="1">Cell membrane</location>
        <topology evidence="1">Multi-pass membrane protein</topology>
    </subcellularLocation>
</comment>
<feature type="domain" description="Nucleoside transporter/FeoB GTPase Gate" evidence="10">
    <location>
        <begin position="109"/>
        <end position="208"/>
    </location>
</feature>
<dbReference type="EMBL" id="FRAU01000005">
    <property type="protein sequence ID" value="SHK72750.1"/>
    <property type="molecule type" value="Genomic_DNA"/>
</dbReference>
<protein>
    <submittedName>
        <fullName evidence="11">Concentrative nucleoside transporter, CNT family</fullName>
    </submittedName>
</protein>
<keyword evidence="5 7" id="KW-1133">Transmembrane helix</keyword>
<dbReference type="RefSeq" id="WP_072715685.1">
    <property type="nucleotide sequence ID" value="NZ_FRAU01000005.1"/>
</dbReference>
<dbReference type="PANTHER" id="PTHR10590">
    <property type="entry name" value="SODIUM/NUCLEOSIDE COTRANSPORTER"/>
    <property type="match status" value="1"/>
</dbReference>
<feature type="domain" description="Concentrative nucleoside transporter C-terminal" evidence="9">
    <location>
        <begin position="229"/>
        <end position="436"/>
    </location>
</feature>
<dbReference type="InterPro" id="IPR008276">
    <property type="entry name" value="C_nuclsd_transpt"/>
</dbReference>
<evidence type="ECO:0000256" key="5">
    <source>
        <dbReference type="ARBA" id="ARBA00022989"/>
    </source>
</evidence>
<evidence type="ECO:0000256" key="3">
    <source>
        <dbReference type="ARBA" id="ARBA00022475"/>
    </source>
</evidence>
<evidence type="ECO:0000313" key="12">
    <source>
        <dbReference type="Proteomes" id="UP000185812"/>
    </source>
</evidence>
<evidence type="ECO:0000256" key="6">
    <source>
        <dbReference type="ARBA" id="ARBA00023136"/>
    </source>
</evidence>
<feature type="transmembrane region" description="Helical" evidence="7">
    <location>
        <begin position="292"/>
        <end position="317"/>
    </location>
</feature>
<dbReference type="InterPro" id="IPR011657">
    <property type="entry name" value="CNT_C_dom"/>
</dbReference>
<name>A0A1M6UU31_9BACT</name>
<feature type="transmembrane region" description="Helical" evidence="7">
    <location>
        <begin position="229"/>
        <end position="249"/>
    </location>
</feature>
<comment type="similarity">
    <text evidence="2">Belongs to the concentrative nucleoside transporter (CNT) (TC 2.A.41) family.</text>
</comment>
<feature type="domain" description="Concentrative nucleoside transporter N-terminal" evidence="8">
    <location>
        <begin position="11"/>
        <end position="94"/>
    </location>
</feature>
<keyword evidence="12" id="KW-1185">Reference proteome</keyword>